<organism evidence="2 3">
    <name type="scientific">Gilvimarinus japonicus</name>
    <dbReference type="NCBI Taxonomy" id="1796469"/>
    <lineage>
        <taxon>Bacteria</taxon>
        <taxon>Pseudomonadati</taxon>
        <taxon>Pseudomonadota</taxon>
        <taxon>Gammaproteobacteria</taxon>
        <taxon>Cellvibrionales</taxon>
        <taxon>Cellvibrionaceae</taxon>
        <taxon>Gilvimarinus</taxon>
    </lineage>
</organism>
<dbReference type="EMBL" id="JBHRTL010000006">
    <property type="protein sequence ID" value="MFC3155737.1"/>
    <property type="molecule type" value="Genomic_DNA"/>
</dbReference>
<dbReference type="RefSeq" id="WP_382416612.1">
    <property type="nucleotide sequence ID" value="NZ_AP031500.1"/>
</dbReference>
<keyword evidence="1" id="KW-0732">Signal</keyword>
<sequence length="246" mass="26732">MAHRHAIRIRLTALLLTASACFAHAQEPAKHIVFTCSLASSIPAVARLESYYRDAFAELGYTFEMRERPSKRAIAEAAAGASDGECARVKNTLAAQYRSALTPIDVVVGSTTINIWSRQREPLTLKSLGQPQNTIGYVDGNEASRQILEKLSAKLGDQAPNVIAVNSHQTALRMLAFGRLTHCIGPQVSYKAAAVTASLTGQVFDAGILYTAQAAPLLNNRHRDLLAPFTRELRAIVSERGVIETY</sequence>
<dbReference type="PROSITE" id="PS51257">
    <property type="entry name" value="PROKAR_LIPOPROTEIN"/>
    <property type="match status" value="1"/>
</dbReference>
<feature type="chain" id="PRO_5047538750" description="ABC transporter substrate-binding protein" evidence="1">
    <location>
        <begin position="26"/>
        <end position="246"/>
    </location>
</feature>
<proteinExistence type="predicted"/>
<dbReference type="SUPFAM" id="SSF53850">
    <property type="entry name" value="Periplasmic binding protein-like II"/>
    <property type="match status" value="1"/>
</dbReference>
<gene>
    <name evidence="2" type="ORF">ACFOEB_11045</name>
</gene>
<protein>
    <recommendedName>
        <fullName evidence="4">ABC transporter substrate-binding protein</fullName>
    </recommendedName>
</protein>
<dbReference type="Proteomes" id="UP001595548">
    <property type="component" value="Unassembled WGS sequence"/>
</dbReference>
<feature type="signal peptide" evidence="1">
    <location>
        <begin position="1"/>
        <end position="25"/>
    </location>
</feature>
<accession>A0ABV7HVP3</accession>
<evidence type="ECO:0000313" key="2">
    <source>
        <dbReference type="EMBL" id="MFC3155737.1"/>
    </source>
</evidence>
<reference evidence="3" key="1">
    <citation type="journal article" date="2019" name="Int. J. Syst. Evol. Microbiol.">
        <title>The Global Catalogue of Microorganisms (GCM) 10K type strain sequencing project: providing services to taxonomists for standard genome sequencing and annotation.</title>
        <authorList>
            <consortium name="The Broad Institute Genomics Platform"/>
            <consortium name="The Broad Institute Genome Sequencing Center for Infectious Disease"/>
            <person name="Wu L."/>
            <person name="Ma J."/>
        </authorList>
    </citation>
    <scope>NUCLEOTIDE SEQUENCE [LARGE SCALE GENOMIC DNA]</scope>
    <source>
        <strain evidence="3">KCTC 52141</strain>
    </source>
</reference>
<evidence type="ECO:0000256" key="1">
    <source>
        <dbReference type="SAM" id="SignalP"/>
    </source>
</evidence>
<comment type="caution">
    <text evidence="2">The sequence shown here is derived from an EMBL/GenBank/DDBJ whole genome shotgun (WGS) entry which is preliminary data.</text>
</comment>
<name>A0ABV7HVP3_9GAMM</name>
<evidence type="ECO:0008006" key="4">
    <source>
        <dbReference type="Google" id="ProtNLM"/>
    </source>
</evidence>
<evidence type="ECO:0000313" key="3">
    <source>
        <dbReference type="Proteomes" id="UP001595548"/>
    </source>
</evidence>
<keyword evidence="3" id="KW-1185">Reference proteome</keyword>